<evidence type="ECO:0000313" key="14">
    <source>
        <dbReference type="EMBL" id="TCK70730.1"/>
    </source>
</evidence>
<dbReference type="PROSITE" id="PS50109">
    <property type="entry name" value="HIS_KIN"/>
    <property type="match status" value="1"/>
</dbReference>
<dbReference type="InterPro" id="IPR004358">
    <property type="entry name" value="Sig_transdc_His_kin-like_C"/>
</dbReference>
<dbReference type="Gene3D" id="1.10.287.130">
    <property type="match status" value="1"/>
</dbReference>
<dbReference type="InterPro" id="IPR036097">
    <property type="entry name" value="HisK_dim/P_sf"/>
</dbReference>
<dbReference type="SMART" id="SM00387">
    <property type="entry name" value="HATPase_c"/>
    <property type="match status" value="1"/>
</dbReference>
<dbReference type="PANTHER" id="PTHR45436">
    <property type="entry name" value="SENSOR HISTIDINE KINASE YKOH"/>
    <property type="match status" value="1"/>
</dbReference>
<dbReference type="InterPro" id="IPR003594">
    <property type="entry name" value="HATPase_dom"/>
</dbReference>
<feature type="transmembrane region" description="Helical" evidence="11">
    <location>
        <begin position="166"/>
        <end position="186"/>
    </location>
</feature>
<proteinExistence type="predicted"/>
<dbReference type="AlphaFoldDB" id="A0A4R1L1D8"/>
<dbReference type="SUPFAM" id="SSF47384">
    <property type="entry name" value="Homodimeric domain of signal transducing histidine kinase"/>
    <property type="match status" value="1"/>
</dbReference>
<evidence type="ECO:0000313" key="15">
    <source>
        <dbReference type="Proteomes" id="UP000295210"/>
    </source>
</evidence>
<feature type="domain" description="Histidine kinase" evidence="12">
    <location>
        <begin position="249"/>
        <end position="473"/>
    </location>
</feature>
<keyword evidence="10 11" id="KW-0472">Membrane</keyword>
<comment type="caution">
    <text evidence="14">The sequence shown here is derived from an EMBL/GenBank/DDBJ whole genome shotgun (WGS) entry which is preliminary data.</text>
</comment>
<dbReference type="InterPro" id="IPR005467">
    <property type="entry name" value="His_kinase_dom"/>
</dbReference>
<organism evidence="14 15">
    <name type="scientific">Acidipila rosea</name>
    <dbReference type="NCBI Taxonomy" id="768535"/>
    <lineage>
        <taxon>Bacteria</taxon>
        <taxon>Pseudomonadati</taxon>
        <taxon>Acidobacteriota</taxon>
        <taxon>Terriglobia</taxon>
        <taxon>Terriglobales</taxon>
        <taxon>Acidobacteriaceae</taxon>
        <taxon>Acidipila</taxon>
    </lineage>
</organism>
<dbReference type="InterPro" id="IPR003661">
    <property type="entry name" value="HisK_dim/P_dom"/>
</dbReference>
<evidence type="ECO:0000259" key="13">
    <source>
        <dbReference type="PROSITE" id="PS50885"/>
    </source>
</evidence>
<keyword evidence="7 14" id="KW-0418">Kinase</keyword>
<dbReference type="CDD" id="cd00082">
    <property type="entry name" value="HisKA"/>
    <property type="match status" value="1"/>
</dbReference>
<evidence type="ECO:0000256" key="1">
    <source>
        <dbReference type="ARBA" id="ARBA00000085"/>
    </source>
</evidence>
<keyword evidence="5" id="KW-0808">Transferase</keyword>
<dbReference type="InterPro" id="IPR036890">
    <property type="entry name" value="HATPase_C_sf"/>
</dbReference>
<evidence type="ECO:0000256" key="3">
    <source>
        <dbReference type="ARBA" id="ARBA00012438"/>
    </source>
</evidence>
<dbReference type="SUPFAM" id="SSF55874">
    <property type="entry name" value="ATPase domain of HSP90 chaperone/DNA topoisomerase II/histidine kinase"/>
    <property type="match status" value="1"/>
</dbReference>
<dbReference type="InterPro" id="IPR003660">
    <property type="entry name" value="HAMP_dom"/>
</dbReference>
<evidence type="ECO:0000256" key="5">
    <source>
        <dbReference type="ARBA" id="ARBA00022679"/>
    </source>
</evidence>
<dbReference type="OrthoDB" id="9813151at2"/>
<dbReference type="PROSITE" id="PS50885">
    <property type="entry name" value="HAMP"/>
    <property type="match status" value="1"/>
</dbReference>
<dbReference type="RefSeq" id="WP_131998718.1">
    <property type="nucleotide sequence ID" value="NZ_SMGK01000006.1"/>
</dbReference>
<evidence type="ECO:0000256" key="9">
    <source>
        <dbReference type="ARBA" id="ARBA00023012"/>
    </source>
</evidence>
<keyword evidence="6 11" id="KW-0812">Transmembrane</keyword>
<dbReference type="Proteomes" id="UP000295210">
    <property type="component" value="Unassembled WGS sequence"/>
</dbReference>
<evidence type="ECO:0000256" key="7">
    <source>
        <dbReference type="ARBA" id="ARBA00022777"/>
    </source>
</evidence>
<evidence type="ECO:0000256" key="6">
    <source>
        <dbReference type="ARBA" id="ARBA00022692"/>
    </source>
</evidence>
<keyword evidence="9" id="KW-0902">Two-component regulatory system</keyword>
<keyword evidence="8 11" id="KW-1133">Transmembrane helix</keyword>
<dbReference type="GO" id="GO:0000155">
    <property type="term" value="F:phosphorelay sensor kinase activity"/>
    <property type="evidence" value="ECO:0007669"/>
    <property type="project" value="InterPro"/>
</dbReference>
<evidence type="ECO:0000256" key="8">
    <source>
        <dbReference type="ARBA" id="ARBA00022989"/>
    </source>
</evidence>
<keyword evidence="4" id="KW-0597">Phosphoprotein</keyword>
<name>A0A4R1L1D8_9BACT</name>
<dbReference type="Pfam" id="PF02518">
    <property type="entry name" value="HATPase_c"/>
    <property type="match status" value="1"/>
</dbReference>
<dbReference type="EC" id="2.7.13.3" evidence="3"/>
<dbReference type="Gene3D" id="3.30.565.10">
    <property type="entry name" value="Histidine kinase-like ATPase, C-terminal domain"/>
    <property type="match status" value="1"/>
</dbReference>
<evidence type="ECO:0000256" key="10">
    <source>
        <dbReference type="ARBA" id="ARBA00023136"/>
    </source>
</evidence>
<comment type="catalytic activity">
    <reaction evidence="1">
        <text>ATP + protein L-histidine = ADP + protein N-phospho-L-histidine.</text>
        <dbReference type="EC" id="2.7.13.3"/>
    </reaction>
</comment>
<accession>A0A4R1L1D8</accession>
<evidence type="ECO:0000256" key="4">
    <source>
        <dbReference type="ARBA" id="ARBA00022553"/>
    </source>
</evidence>
<dbReference type="FunFam" id="3.30.565.10:FF:000006">
    <property type="entry name" value="Sensor histidine kinase WalK"/>
    <property type="match status" value="1"/>
</dbReference>
<reference evidence="14 15" key="1">
    <citation type="submission" date="2019-03" db="EMBL/GenBank/DDBJ databases">
        <title>Genomic Encyclopedia of Type Strains, Phase IV (KMG-IV): sequencing the most valuable type-strain genomes for metagenomic binning, comparative biology and taxonomic classification.</title>
        <authorList>
            <person name="Goeker M."/>
        </authorList>
    </citation>
    <scope>NUCLEOTIDE SEQUENCE [LARGE SCALE GENOMIC DNA]</scope>
    <source>
        <strain evidence="14 15">DSM 103428</strain>
    </source>
</reference>
<gene>
    <name evidence="14" type="ORF">C7378_3117</name>
</gene>
<dbReference type="EMBL" id="SMGK01000006">
    <property type="protein sequence ID" value="TCK70730.1"/>
    <property type="molecule type" value="Genomic_DNA"/>
</dbReference>
<evidence type="ECO:0000256" key="2">
    <source>
        <dbReference type="ARBA" id="ARBA00004370"/>
    </source>
</evidence>
<dbReference type="InterPro" id="IPR050428">
    <property type="entry name" value="TCS_sensor_his_kinase"/>
</dbReference>
<dbReference type="PANTHER" id="PTHR45436:SF5">
    <property type="entry name" value="SENSOR HISTIDINE KINASE TRCS"/>
    <property type="match status" value="1"/>
</dbReference>
<sequence length="487" mass="52229">MKVHSITRRLSAFVLLAELLLAGCTTGADLLYQRRQALRSFDVMLHGRADSVFGAVQDAEDNADDIKLDALALHLPASDLYEVREDTGKLLGRSPGWQGAATSGIGPGSATWSIKLDHHRYRGITLHGIRGIDLDEPGGGSHHGVQVYYAASTHPITHALWEAARFLLLTNSILLLGTGLIIVLVLRRGMAPLKLLAAEAAQVSASSWAFQAPVDAYAVEELAPLASALDAALKRLELSFRQQKDFVSDAAHELKTAVTIVKSSLQLLSYRPRSPEHYQAGLEGCLADCARMEELVQKMLALARAEQISSTLSLPTARTSTELAGCLADAVAQMNTLAALRQVRTELHIEVSDASLHVAMPSDDLTTLSTNLVLNAIQHSHPGGHVKIRVQQNADGSASVEIRDQGEGIPSDDLPFVFDRFRRGDPSRSRETGGTGLGLAICKAIVEAYRGYITIESTVGAGTTVIFGVPTIHSASSDSRKMIKSSA</sequence>
<dbReference type="SMART" id="SM00388">
    <property type="entry name" value="HisKA"/>
    <property type="match status" value="1"/>
</dbReference>
<dbReference type="GO" id="GO:0005886">
    <property type="term" value="C:plasma membrane"/>
    <property type="evidence" value="ECO:0007669"/>
    <property type="project" value="TreeGrafter"/>
</dbReference>
<evidence type="ECO:0000256" key="11">
    <source>
        <dbReference type="SAM" id="Phobius"/>
    </source>
</evidence>
<keyword evidence="15" id="KW-1185">Reference proteome</keyword>
<protein>
    <recommendedName>
        <fullName evidence="3">histidine kinase</fullName>
        <ecNumber evidence="3">2.7.13.3</ecNumber>
    </recommendedName>
</protein>
<evidence type="ECO:0000259" key="12">
    <source>
        <dbReference type="PROSITE" id="PS50109"/>
    </source>
</evidence>
<feature type="domain" description="HAMP" evidence="13">
    <location>
        <begin position="187"/>
        <end position="241"/>
    </location>
</feature>
<dbReference type="PRINTS" id="PR00344">
    <property type="entry name" value="BCTRLSENSOR"/>
</dbReference>
<comment type="subcellular location">
    <subcellularLocation>
        <location evidence="2">Membrane</location>
    </subcellularLocation>
</comment>
<dbReference type="Pfam" id="PF00512">
    <property type="entry name" value="HisKA"/>
    <property type="match status" value="1"/>
</dbReference>